<dbReference type="AlphaFoldDB" id="A0A1C3RJQ8"/>
<feature type="chain" id="PRO_5008680834" description="Solute-binding protein family 3/N-terminal domain-containing protein" evidence="2">
    <location>
        <begin position="21"/>
        <end position="262"/>
    </location>
</feature>
<proteinExistence type="predicted"/>
<dbReference type="STRING" id="1867952.MTBPR1_60018"/>
<feature type="signal peptide" evidence="2">
    <location>
        <begin position="1"/>
        <end position="20"/>
    </location>
</feature>
<keyword evidence="5" id="KW-1185">Reference proteome</keyword>
<dbReference type="Proteomes" id="UP000231658">
    <property type="component" value="Unassembled WGS sequence"/>
</dbReference>
<reference evidence="4 5" key="1">
    <citation type="submission" date="2016-07" db="EMBL/GenBank/DDBJ databases">
        <authorList>
            <person name="Lefevre C.T."/>
        </authorList>
    </citation>
    <scope>NUCLEOTIDE SEQUENCE [LARGE SCALE GENOMIC DNA]</scope>
    <source>
        <strain evidence="4">PR1</strain>
    </source>
</reference>
<evidence type="ECO:0000313" key="5">
    <source>
        <dbReference type="Proteomes" id="UP000231658"/>
    </source>
</evidence>
<feature type="domain" description="Solute-binding protein family 3/N-terminal" evidence="3">
    <location>
        <begin position="24"/>
        <end position="259"/>
    </location>
</feature>
<dbReference type="SMART" id="SM00062">
    <property type="entry name" value="PBPb"/>
    <property type="match status" value="1"/>
</dbReference>
<dbReference type="InterPro" id="IPR001638">
    <property type="entry name" value="Solute-binding_3/MltF_N"/>
</dbReference>
<organism evidence="4 5">
    <name type="scientific">Candidatus Terasakiella magnetica</name>
    <dbReference type="NCBI Taxonomy" id="1867952"/>
    <lineage>
        <taxon>Bacteria</taxon>
        <taxon>Pseudomonadati</taxon>
        <taxon>Pseudomonadota</taxon>
        <taxon>Alphaproteobacteria</taxon>
        <taxon>Rhodospirillales</taxon>
        <taxon>Terasakiellaceae</taxon>
        <taxon>Terasakiella</taxon>
    </lineage>
</organism>
<evidence type="ECO:0000313" key="4">
    <source>
        <dbReference type="EMBL" id="SCA57505.1"/>
    </source>
</evidence>
<evidence type="ECO:0000259" key="3">
    <source>
        <dbReference type="SMART" id="SM00062"/>
    </source>
</evidence>
<dbReference type="Pfam" id="PF00497">
    <property type="entry name" value="SBP_bac_3"/>
    <property type="match status" value="1"/>
</dbReference>
<dbReference type="Gene3D" id="3.40.190.10">
    <property type="entry name" value="Periplasmic binding protein-like II"/>
    <property type="match status" value="2"/>
</dbReference>
<protein>
    <recommendedName>
        <fullName evidence="3">Solute-binding protein family 3/N-terminal domain-containing protein</fullName>
    </recommendedName>
</protein>
<sequence>MHRFCLVTLFCLLICNTAVAERTSIVLGTEDWPPFSYEEGATAQVTGLSTEIINATFSRMGVSIKENKVYPWIRAQKAVYAGKVDGVYTASVNDERLKHTFFPSEPIITSKWVLFIHKSNKGTLKFDKLSDLNGKRIGLIKGYNYPAQFKDHVTKNSVIDEVSLETVNISKLLFKRYDYMPAVLETTLHLAKNRPEFQKINAVNKLHYFEKPLATTDFYLIFSKKTVKKEFVDKFSRALIAFKKTNEYQQILKKYLGSNDVD</sequence>
<keyword evidence="1 2" id="KW-0732">Signal</keyword>
<accession>A0A1C3RJQ8</accession>
<dbReference type="PANTHER" id="PTHR35936">
    <property type="entry name" value="MEMBRANE-BOUND LYTIC MUREIN TRANSGLYCOSYLASE F"/>
    <property type="match status" value="1"/>
</dbReference>
<gene>
    <name evidence="4" type="ORF">MTBPR1_60018</name>
</gene>
<dbReference type="PANTHER" id="PTHR35936:SF35">
    <property type="entry name" value="L-CYSTINE-BINDING PROTEIN TCYJ"/>
    <property type="match status" value="1"/>
</dbReference>
<dbReference type="SUPFAM" id="SSF53850">
    <property type="entry name" value="Periplasmic binding protein-like II"/>
    <property type="match status" value="1"/>
</dbReference>
<name>A0A1C3RJQ8_9PROT</name>
<dbReference type="EMBL" id="FLYE01000045">
    <property type="protein sequence ID" value="SCA57505.1"/>
    <property type="molecule type" value="Genomic_DNA"/>
</dbReference>
<dbReference type="OrthoDB" id="8587856at2"/>
<evidence type="ECO:0000256" key="1">
    <source>
        <dbReference type="ARBA" id="ARBA00022729"/>
    </source>
</evidence>
<evidence type="ECO:0000256" key="2">
    <source>
        <dbReference type="SAM" id="SignalP"/>
    </source>
</evidence>